<name>A0A1H7P7E9_9EURY</name>
<dbReference type="AlphaFoldDB" id="A0A1H7P7E9"/>
<organism evidence="2 3">
    <name type="scientific">Methanobrevibacter gottschalkii</name>
    <dbReference type="NCBI Taxonomy" id="190974"/>
    <lineage>
        <taxon>Archaea</taxon>
        <taxon>Methanobacteriati</taxon>
        <taxon>Methanobacteriota</taxon>
        <taxon>Methanomada group</taxon>
        <taxon>Methanobacteria</taxon>
        <taxon>Methanobacteriales</taxon>
        <taxon>Methanobacteriaceae</taxon>
        <taxon>Methanobrevibacter</taxon>
    </lineage>
</organism>
<feature type="transmembrane region" description="Helical" evidence="1">
    <location>
        <begin position="98"/>
        <end position="120"/>
    </location>
</feature>
<accession>A0A1H7P7E9</accession>
<dbReference type="STRING" id="190974.SAMN05216439_0339"/>
<proteinExistence type="predicted"/>
<feature type="transmembrane region" description="Helical" evidence="1">
    <location>
        <begin position="67"/>
        <end position="86"/>
    </location>
</feature>
<keyword evidence="1" id="KW-0472">Membrane</keyword>
<reference evidence="2 3" key="1">
    <citation type="submission" date="2016-10" db="EMBL/GenBank/DDBJ databases">
        <authorList>
            <person name="de Groot N.N."/>
        </authorList>
    </citation>
    <scope>NUCLEOTIDE SEQUENCE [LARGE SCALE GENOMIC DNA]</scope>
    <source>
        <strain evidence="2 3">DSM 11978</strain>
    </source>
</reference>
<protein>
    <submittedName>
        <fullName evidence="2">Uncharacterized protein</fullName>
    </submittedName>
</protein>
<dbReference type="RefSeq" id="WP_069575038.1">
    <property type="nucleotide sequence ID" value="NZ_FOAK01000014.1"/>
</dbReference>
<keyword evidence="1" id="KW-1133">Transmembrane helix</keyword>
<evidence type="ECO:0000256" key="1">
    <source>
        <dbReference type="SAM" id="Phobius"/>
    </source>
</evidence>
<sequence length="127" mass="14405">MKIKLAIIFGVLIWILTFVLSATFNPIFTTNVRNVNIVVPIITIIVTGFFGILYIRAIDTNEIVEGFLVGIIFVIIDIILDYIFIISLQKNLYIIGNYTLHVFSMITITLLITTFLGYLAQMTIDLK</sequence>
<gene>
    <name evidence="2" type="ORF">SAMN05216439_0339</name>
</gene>
<feature type="transmembrane region" description="Helical" evidence="1">
    <location>
        <begin position="37"/>
        <end position="55"/>
    </location>
</feature>
<evidence type="ECO:0000313" key="3">
    <source>
        <dbReference type="Proteomes" id="UP000199506"/>
    </source>
</evidence>
<evidence type="ECO:0000313" key="2">
    <source>
        <dbReference type="EMBL" id="SEL31338.1"/>
    </source>
</evidence>
<dbReference type="Proteomes" id="UP000199506">
    <property type="component" value="Unassembled WGS sequence"/>
</dbReference>
<keyword evidence="1" id="KW-0812">Transmembrane</keyword>
<dbReference type="EMBL" id="FOAK01000014">
    <property type="protein sequence ID" value="SEL31338.1"/>
    <property type="molecule type" value="Genomic_DNA"/>
</dbReference>